<dbReference type="Pfam" id="PF05035">
    <property type="entry name" value="DGOK"/>
    <property type="match status" value="1"/>
</dbReference>
<gene>
    <name evidence="1" type="ORF">MW290_11130</name>
</gene>
<sequence>MNASTPAPRPALLGLDWGTSNLRAFLLAADGTLLAERGSPRGIRHLAQPAPAGFEQALDEVAGDWLRDQPDLPMVACGMVGSAQGWQEARYVDCPADVATLARQAVVIRTAHGPLHMAPGLIDRPAADSGRPPDVMRGEEIQIAGALALQPALAARACLLLPGTHAKWAQVRQGRVTGFRTFMTGELYAVLRRHSLLGQTMPAEGSTGSDDAAFQAGVARARQAGPGELAHQLFGSRTLGLTGQLTPQGQADYLSGLLIGHEVVAGLAALRAEGDGDPPPLVLIGEPALLARYAGALRALGHAPAALLGNPAPQGLHQFAQAAGLLTEGPTA</sequence>
<name>A0ABY4S3T7_AQUTE</name>
<organism evidence="1 2">
    <name type="scientific">Aquincola tertiaricarbonis</name>
    <dbReference type="NCBI Taxonomy" id="391953"/>
    <lineage>
        <taxon>Bacteria</taxon>
        <taxon>Pseudomonadati</taxon>
        <taxon>Pseudomonadota</taxon>
        <taxon>Betaproteobacteria</taxon>
        <taxon>Burkholderiales</taxon>
        <taxon>Sphaerotilaceae</taxon>
        <taxon>Aquincola</taxon>
    </lineage>
</organism>
<dbReference type="CDD" id="cd24012">
    <property type="entry name" value="ASKHA_NBD_KDGal-kinase"/>
    <property type="match status" value="1"/>
</dbReference>
<dbReference type="RefSeq" id="WP_250194724.1">
    <property type="nucleotide sequence ID" value="NZ_CP097635.1"/>
</dbReference>
<evidence type="ECO:0000313" key="1">
    <source>
        <dbReference type="EMBL" id="URI06461.1"/>
    </source>
</evidence>
<dbReference type="InterPro" id="IPR007729">
    <property type="entry name" value="DGOK"/>
</dbReference>
<dbReference type="EMBL" id="CP097635">
    <property type="protein sequence ID" value="URI06461.1"/>
    <property type="molecule type" value="Genomic_DNA"/>
</dbReference>
<keyword evidence="2" id="KW-1185">Reference proteome</keyword>
<protein>
    <submittedName>
        <fullName evidence="1">2-dehydro-3-deoxygalactonokinase</fullName>
    </submittedName>
</protein>
<reference evidence="1" key="1">
    <citation type="submission" date="2022-05" db="EMBL/GenBank/DDBJ databases">
        <title>An RpoN-dependent PEP-CTERM gene is involved in floc formation of an Aquincola tertiaricarbonis strain.</title>
        <authorList>
            <person name="Qiu D."/>
            <person name="Xia M."/>
        </authorList>
    </citation>
    <scope>NUCLEOTIDE SEQUENCE</scope>
    <source>
        <strain evidence="1">RN12</strain>
    </source>
</reference>
<dbReference type="InterPro" id="IPR042257">
    <property type="entry name" value="DGOK_C"/>
</dbReference>
<dbReference type="Gene3D" id="3.30.420.300">
    <property type="entry name" value="2-keto-3-deoxy-galactonokinase, substrate binding domain"/>
    <property type="match status" value="1"/>
</dbReference>
<dbReference type="Gene3D" id="3.30.420.310">
    <property type="entry name" value="2-keto-3-deoxy-galactonokinase, C-terminal domain"/>
    <property type="match status" value="1"/>
</dbReference>
<evidence type="ECO:0000313" key="2">
    <source>
        <dbReference type="Proteomes" id="UP001056201"/>
    </source>
</evidence>
<accession>A0ABY4S3T7</accession>
<dbReference type="Proteomes" id="UP001056201">
    <property type="component" value="Chromosome 1"/>
</dbReference>
<dbReference type="InterPro" id="IPR042258">
    <property type="entry name" value="DGOK_N"/>
</dbReference>
<proteinExistence type="predicted"/>